<organism evidence="5 6">
    <name type="scientific">Chitinophaga agrisoli</name>
    <dbReference type="NCBI Taxonomy" id="2607653"/>
    <lineage>
        <taxon>Bacteria</taxon>
        <taxon>Pseudomonadati</taxon>
        <taxon>Bacteroidota</taxon>
        <taxon>Chitinophagia</taxon>
        <taxon>Chitinophagales</taxon>
        <taxon>Chitinophagaceae</taxon>
        <taxon>Chitinophaga</taxon>
    </lineage>
</organism>
<evidence type="ECO:0000256" key="3">
    <source>
        <dbReference type="ARBA" id="ARBA00023163"/>
    </source>
</evidence>
<dbReference type="PROSITE" id="PS01124">
    <property type="entry name" value="HTH_ARAC_FAMILY_2"/>
    <property type="match status" value="1"/>
</dbReference>
<keyword evidence="6" id="KW-1185">Reference proteome</keyword>
<comment type="caution">
    <text evidence="5">The sequence shown here is derived from an EMBL/GenBank/DDBJ whole genome shotgun (WGS) entry which is preliminary data.</text>
</comment>
<dbReference type="AlphaFoldDB" id="A0A5B2VRP4"/>
<keyword evidence="2" id="KW-0238">DNA-binding</keyword>
<dbReference type="SUPFAM" id="SSF46689">
    <property type="entry name" value="Homeodomain-like"/>
    <property type="match status" value="1"/>
</dbReference>
<accession>A0A5B2VRP4</accession>
<keyword evidence="3" id="KW-0804">Transcription</keyword>
<name>A0A5B2VRP4_9BACT</name>
<reference evidence="5 6" key="2">
    <citation type="submission" date="2019-09" db="EMBL/GenBank/DDBJ databases">
        <authorList>
            <person name="Jin C."/>
        </authorList>
    </citation>
    <scope>NUCLEOTIDE SEQUENCE [LARGE SCALE GENOMIC DNA]</scope>
    <source>
        <strain evidence="5 6">BN140078</strain>
    </source>
</reference>
<dbReference type="InterPro" id="IPR009057">
    <property type="entry name" value="Homeodomain-like_sf"/>
</dbReference>
<evidence type="ECO:0000313" key="5">
    <source>
        <dbReference type="EMBL" id="KAA2241504.1"/>
    </source>
</evidence>
<evidence type="ECO:0000313" key="6">
    <source>
        <dbReference type="Proteomes" id="UP000324611"/>
    </source>
</evidence>
<dbReference type="Pfam" id="PF12833">
    <property type="entry name" value="HTH_18"/>
    <property type="match status" value="1"/>
</dbReference>
<proteinExistence type="predicted"/>
<dbReference type="GO" id="GO:0043565">
    <property type="term" value="F:sequence-specific DNA binding"/>
    <property type="evidence" value="ECO:0007669"/>
    <property type="project" value="InterPro"/>
</dbReference>
<dbReference type="InterPro" id="IPR018060">
    <property type="entry name" value="HTH_AraC"/>
</dbReference>
<reference evidence="5 6" key="1">
    <citation type="submission" date="2019-09" db="EMBL/GenBank/DDBJ databases">
        <title>Chitinophaga ginsengihumi sp. nov., isolated from soil of ginseng rhizosphere.</title>
        <authorList>
            <person name="Lee J."/>
        </authorList>
    </citation>
    <scope>NUCLEOTIDE SEQUENCE [LARGE SCALE GENOMIC DNA]</scope>
    <source>
        <strain evidence="5 6">BN140078</strain>
    </source>
</reference>
<dbReference type="GO" id="GO:0003700">
    <property type="term" value="F:DNA-binding transcription factor activity"/>
    <property type="evidence" value="ECO:0007669"/>
    <property type="project" value="InterPro"/>
</dbReference>
<dbReference type="SMART" id="SM00342">
    <property type="entry name" value="HTH_ARAC"/>
    <property type="match status" value="1"/>
</dbReference>
<evidence type="ECO:0000256" key="1">
    <source>
        <dbReference type="ARBA" id="ARBA00023015"/>
    </source>
</evidence>
<gene>
    <name evidence="5" type="ORF">F0L74_16545</name>
</gene>
<dbReference type="PANTHER" id="PTHR43280:SF32">
    <property type="entry name" value="TRANSCRIPTIONAL REGULATORY PROTEIN"/>
    <property type="match status" value="1"/>
</dbReference>
<dbReference type="PANTHER" id="PTHR43280">
    <property type="entry name" value="ARAC-FAMILY TRANSCRIPTIONAL REGULATOR"/>
    <property type="match status" value="1"/>
</dbReference>
<keyword evidence="1" id="KW-0805">Transcription regulation</keyword>
<dbReference type="EMBL" id="VUOC01000003">
    <property type="protein sequence ID" value="KAA2241504.1"/>
    <property type="molecule type" value="Genomic_DNA"/>
</dbReference>
<evidence type="ECO:0000259" key="4">
    <source>
        <dbReference type="PROSITE" id="PS01124"/>
    </source>
</evidence>
<protein>
    <submittedName>
        <fullName evidence="5">AraC family transcriptional regulator</fullName>
    </submittedName>
</protein>
<evidence type="ECO:0000256" key="2">
    <source>
        <dbReference type="ARBA" id="ARBA00023125"/>
    </source>
</evidence>
<sequence length="299" mass="34755">MQRKYTDIRSINEVHSFYNCGKPRHPLISVIDLTGVAPDRPKEEVFYRTGLYIIMCKRFAGEMKYGRGHYDFNEGSLMFTAPQQIIAVSPDVQVTEGWGLFFHPDLLSGTALGGKMRDYSFFNYEVNEALHVSADEKQLLQDCLEKIKREYSQHIDKHTQGLIVDNLQLMLNYCNRFYDRQFLTRARVNNDIVQRFEQLLHAYFAADIMEAGLPGVKYFAAQLNLSPHYLSDLLNKYTGKTTQEYIHLAFAEKAKHLLWSTQKSISEIAYELGFEHPSHFTKLFKSQTGKPPREFRTRD</sequence>
<feature type="domain" description="HTH araC/xylS-type" evidence="4">
    <location>
        <begin position="198"/>
        <end position="298"/>
    </location>
</feature>
<dbReference type="Proteomes" id="UP000324611">
    <property type="component" value="Unassembled WGS sequence"/>
</dbReference>
<dbReference type="Gene3D" id="1.10.10.60">
    <property type="entry name" value="Homeodomain-like"/>
    <property type="match status" value="2"/>
</dbReference>
<dbReference type="PRINTS" id="PR00032">
    <property type="entry name" value="HTHARAC"/>
</dbReference>
<dbReference type="InterPro" id="IPR020449">
    <property type="entry name" value="Tscrpt_reg_AraC-type_HTH"/>
</dbReference>
<dbReference type="RefSeq" id="WP_149839018.1">
    <property type="nucleotide sequence ID" value="NZ_VUOC01000003.1"/>
</dbReference>